<reference evidence="3" key="3">
    <citation type="submission" date="2017-08" db="EMBL/GenBank/DDBJ databases">
        <title>Trichoderma gamsii strain T6085, whole genome shotgun sequencing project.</title>
        <authorList>
            <person name="Baroncelli R."/>
        </authorList>
    </citation>
    <scope>NUCLEOTIDE SEQUENCE</scope>
    <source>
        <strain evidence="3">T6085</strain>
    </source>
</reference>
<proteinExistence type="predicted"/>
<dbReference type="AlphaFoldDB" id="A0A0W7VR84"/>
<organism evidence="2 5">
    <name type="scientific">Trichoderma gamsii</name>
    <dbReference type="NCBI Taxonomy" id="398673"/>
    <lineage>
        <taxon>Eukaryota</taxon>
        <taxon>Fungi</taxon>
        <taxon>Dikarya</taxon>
        <taxon>Ascomycota</taxon>
        <taxon>Pezizomycotina</taxon>
        <taxon>Sordariomycetes</taxon>
        <taxon>Hypocreomycetidae</taxon>
        <taxon>Hypocreales</taxon>
        <taxon>Hypocreaceae</taxon>
        <taxon>Trichoderma</taxon>
    </lineage>
</organism>
<dbReference type="PANTHER" id="PTHR33361:SF2">
    <property type="entry name" value="DUF885 DOMAIN-CONTAINING PROTEIN"/>
    <property type="match status" value="1"/>
</dbReference>
<feature type="compositionally biased region" description="Polar residues" evidence="1">
    <location>
        <begin position="1"/>
        <end position="10"/>
    </location>
</feature>
<feature type="region of interest" description="Disordered" evidence="1">
    <location>
        <begin position="1"/>
        <end position="46"/>
    </location>
</feature>
<name>A0A0W7VR84_9HYPO</name>
<dbReference type="Pfam" id="PF05960">
    <property type="entry name" value="DUF885"/>
    <property type="match status" value="1"/>
</dbReference>
<gene>
    <name evidence="3" type="ORF">TGAM01_v202642</name>
    <name evidence="2" type="ORF">TGAMA5MH_07292</name>
</gene>
<dbReference type="GeneID" id="29985166"/>
<evidence type="ECO:0000313" key="5">
    <source>
        <dbReference type="Proteomes" id="UP000236546"/>
    </source>
</evidence>
<dbReference type="RefSeq" id="XP_018661807.1">
    <property type="nucleotide sequence ID" value="XM_018805083.1"/>
</dbReference>
<dbReference type="EMBL" id="MTYH01000060">
    <property type="protein sequence ID" value="PNP40852.1"/>
    <property type="molecule type" value="Genomic_DNA"/>
</dbReference>
<dbReference type="Proteomes" id="UP000054821">
    <property type="component" value="Unassembled WGS sequence"/>
</dbReference>
<dbReference type="Proteomes" id="UP000236546">
    <property type="component" value="Unassembled WGS sequence"/>
</dbReference>
<evidence type="ECO:0000313" key="3">
    <source>
        <dbReference type="EMBL" id="PON28795.1"/>
    </source>
</evidence>
<keyword evidence="4" id="KW-1185">Reference proteome</keyword>
<comment type="caution">
    <text evidence="2">The sequence shown here is derived from an EMBL/GenBank/DDBJ whole genome shotgun (WGS) entry which is preliminary data.</text>
</comment>
<evidence type="ECO:0000313" key="4">
    <source>
        <dbReference type="Proteomes" id="UP000054821"/>
    </source>
</evidence>
<reference evidence="2 5" key="2">
    <citation type="submission" date="2017-02" db="EMBL/GenBank/DDBJ databases">
        <title>Genomes of Trichoderma spp. with biocontrol activity.</title>
        <authorList>
            <person name="Gardiner D."/>
            <person name="Kazan K."/>
            <person name="Vos C."/>
            <person name="Harvey P."/>
        </authorList>
    </citation>
    <scope>NUCLEOTIDE SEQUENCE [LARGE SCALE GENOMIC DNA]</scope>
    <source>
        <strain evidence="2 5">A5MH</strain>
    </source>
</reference>
<dbReference type="OrthoDB" id="5959877at2759"/>
<evidence type="ECO:0000313" key="2">
    <source>
        <dbReference type="EMBL" id="PNP40852.1"/>
    </source>
</evidence>
<protein>
    <submittedName>
        <fullName evidence="3">X-Pro dipeptidyl-peptidase</fullName>
    </submittedName>
</protein>
<evidence type="ECO:0000256" key="1">
    <source>
        <dbReference type="SAM" id="MobiDB-lite"/>
    </source>
</evidence>
<feature type="compositionally biased region" description="Low complexity" evidence="1">
    <location>
        <begin position="11"/>
        <end position="31"/>
    </location>
</feature>
<dbReference type="EMBL" id="JPDN02000006">
    <property type="protein sequence ID" value="PON28795.1"/>
    <property type="molecule type" value="Genomic_DNA"/>
</dbReference>
<sequence>MSDSSLTETDTQASRTAASQSTSTPSVSGSADTCTSPSGGSSASGSGGNIMMDDLWVALPKPSQNHVPESLPDRIRRIRVDLEELEVFYSVSVSPGRHERLRRYFSDELKALFSLDFEAMSQSDKVDFLLLRNFLRRKSHWLYAQKESNKEIQRLIPFAQLITALCEARRDVDPINNERVAQQLDDIAKLVSQVKEGIENDRIKISKTAAYKASKTVTELRGHLQEFFSFYASYDPMFDWWAAAPWKAADLALSQFIPLIKTKLAGMHEGETGDIIGEPIGREALINELEAEMIVYSPEELINLAKEQFQFCEAQMKTASVELGYGDDWKKALDSVKKHFVPPGEQAGFVKQLVREGSSFVKEHDLVTVPPLAEEVSRMTMMSPEMQKVAPFFLGGPLIMVSYPTADMSHELKKMVMRGNNRHFARATAFHEMIPGHRLQLFMSERHNSHRQLFTTPFSIEGWAMYWEYVFWDRGDFFESPEDRIGTLFWRMHRCARIIFSIKFHLGQMTPQECIDMLVDWVGHERSTAEGEVRRSFNGDYGPLYQAGYMVGAVQLFELRREILKNGHLTEKEFNDAFLRANFMPIELFRALVLDLELHPDYTPNWKFYE</sequence>
<dbReference type="InterPro" id="IPR010281">
    <property type="entry name" value="DUF885"/>
</dbReference>
<accession>A0A0W7VR84</accession>
<dbReference type="PANTHER" id="PTHR33361">
    <property type="entry name" value="GLR0591 PROTEIN"/>
    <property type="match status" value="1"/>
</dbReference>
<reference evidence="3 4" key="1">
    <citation type="journal article" date="2016" name="Genome Announc.">
        <title>Draft Whole-Genome Sequence of Trichoderma gamsii T6085, a Promising Biocontrol Agent of Fusarium Head Blight on Wheat.</title>
        <authorList>
            <person name="Baroncelli R."/>
            <person name="Zapparata A."/>
            <person name="Piaggeschi G."/>
            <person name="Sarrocco S."/>
            <person name="Vannacci G."/>
        </authorList>
    </citation>
    <scope>NUCLEOTIDE SEQUENCE [LARGE SCALE GENOMIC DNA]</scope>
    <source>
        <strain evidence="3 4">T6085</strain>
    </source>
</reference>